<sequence>MFKHTSSRLPCSSHTRLKTSCSKSHKTERLPCSDHTRSETSLLKHTGSRLPALSHTRQRDFLAPTLSRRLLFSNH</sequence>
<evidence type="ECO:0000313" key="3">
    <source>
        <dbReference type="Proteomes" id="UP000236291"/>
    </source>
</evidence>
<proteinExistence type="predicted"/>
<evidence type="ECO:0000313" key="2">
    <source>
        <dbReference type="EMBL" id="PNY16932.1"/>
    </source>
</evidence>
<feature type="compositionally biased region" description="Basic and acidic residues" evidence="1">
    <location>
        <begin position="25"/>
        <end position="38"/>
    </location>
</feature>
<feature type="region of interest" description="Disordered" evidence="1">
    <location>
        <begin position="1"/>
        <end position="51"/>
    </location>
</feature>
<gene>
    <name evidence="2" type="ORF">L195_g013663</name>
</gene>
<feature type="compositionally biased region" description="Polar residues" evidence="1">
    <location>
        <begin position="7"/>
        <end position="22"/>
    </location>
</feature>
<reference evidence="2 3" key="1">
    <citation type="journal article" date="2014" name="Am. J. Bot.">
        <title>Genome assembly and annotation for red clover (Trifolium pratense; Fabaceae).</title>
        <authorList>
            <person name="Istvanek J."/>
            <person name="Jaros M."/>
            <person name="Krenek A."/>
            <person name="Repkova J."/>
        </authorList>
    </citation>
    <scope>NUCLEOTIDE SEQUENCE [LARGE SCALE GENOMIC DNA]</scope>
    <source>
        <strain evidence="3">cv. Tatra</strain>
        <tissue evidence="2">Young leaves</tissue>
    </source>
</reference>
<reference evidence="2 3" key="2">
    <citation type="journal article" date="2017" name="Front. Plant Sci.">
        <title>Gene Classification and Mining of Molecular Markers Useful in Red Clover (Trifolium pratense) Breeding.</title>
        <authorList>
            <person name="Istvanek J."/>
            <person name="Dluhosova J."/>
            <person name="Dluhos P."/>
            <person name="Patkova L."/>
            <person name="Nedelnik J."/>
            <person name="Repkova J."/>
        </authorList>
    </citation>
    <scope>NUCLEOTIDE SEQUENCE [LARGE SCALE GENOMIC DNA]</scope>
    <source>
        <strain evidence="3">cv. Tatra</strain>
        <tissue evidence="2">Young leaves</tissue>
    </source>
</reference>
<dbReference type="EMBL" id="ASHM01008931">
    <property type="protein sequence ID" value="PNY16932.1"/>
    <property type="molecule type" value="Genomic_DNA"/>
</dbReference>
<name>A0A2K3PNR9_TRIPR</name>
<accession>A0A2K3PNR9</accession>
<dbReference type="AlphaFoldDB" id="A0A2K3PNR9"/>
<dbReference type="Proteomes" id="UP000236291">
    <property type="component" value="Unassembled WGS sequence"/>
</dbReference>
<organism evidence="2 3">
    <name type="scientific">Trifolium pratense</name>
    <name type="common">Red clover</name>
    <dbReference type="NCBI Taxonomy" id="57577"/>
    <lineage>
        <taxon>Eukaryota</taxon>
        <taxon>Viridiplantae</taxon>
        <taxon>Streptophyta</taxon>
        <taxon>Embryophyta</taxon>
        <taxon>Tracheophyta</taxon>
        <taxon>Spermatophyta</taxon>
        <taxon>Magnoliopsida</taxon>
        <taxon>eudicotyledons</taxon>
        <taxon>Gunneridae</taxon>
        <taxon>Pentapetalae</taxon>
        <taxon>rosids</taxon>
        <taxon>fabids</taxon>
        <taxon>Fabales</taxon>
        <taxon>Fabaceae</taxon>
        <taxon>Papilionoideae</taxon>
        <taxon>50 kb inversion clade</taxon>
        <taxon>NPAAA clade</taxon>
        <taxon>Hologalegina</taxon>
        <taxon>IRL clade</taxon>
        <taxon>Trifolieae</taxon>
        <taxon>Trifolium</taxon>
    </lineage>
</organism>
<comment type="caution">
    <text evidence="2">The sequence shown here is derived from an EMBL/GenBank/DDBJ whole genome shotgun (WGS) entry which is preliminary data.</text>
</comment>
<evidence type="ECO:0000256" key="1">
    <source>
        <dbReference type="SAM" id="MobiDB-lite"/>
    </source>
</evidence>
<protein>
    <submittedName>
        <fullName evidence="2">Uncharacterized protein</fullName>
    </submittedName>
</protein>